<gene>
    <name evidence="1" type="ORF">A2U01_0010729</name>
</gene>
<protein>
    <submittedName>
        <fullName evidence="1">Uncharacterized protein</fullName>
    </submittedName>
</protein>
<reference evidence="1 2" key="1">
    <citation type="journal article" date="2018" name="Front. Plant Sci.">
        <title>Red Clover (Trifolium pratense) and Zigzag Clover (T. medium) - A Picture of Genomic Similarities and Differences.</title>
        <authorList>
            <person name="Dluhosova J."/>
            <person name="Istvanek J."/>
            <person name="Nedelnik J."/>
            <person name="Repkova J."/>
        </authorList>
    </citation>
    <scope>NUCLEOTIDE SEQUENCE [LARGE SCALE GENOMIC DNA]</scope>
    <source>
        <strain evidence="2">cv. 10/8</strain>
        <tissue evidence="1">Leaf</tissue>
    </source>
</reference>
<evidence type="ECO:0000313" key="2">
    <source>
        <dbReference type="Proteomes" id="UP000265520"/>
    </source>
</evidence>
<dbReference type="Proteomes" id="UP000265520">
    <property type="component" value="Unassembled WGS sequence"/>
</dbReference>
<dbReference type="EMBL" id="LXQA010016997">
    <property type="protein sequence ID" value="MCH89827.1"/>
    <property type="molecule type" value="Genomic_DNA"/>
</dbReference>
<organism evidence="1 2">
    <name type="scientific">Trifolium medium</name>
    <dbReference type="NCBI Taxonomy" id="97028"/>
    <lineage>
        <taxon>Eukaryota</taxon>
        <taxon>Viridiplantae</taxon>
        <taxon>Streptophyta</taxon>
        <taxon>Embryophyta</taxon>
        <taxon>Tracheophyta</taxon>
        <taxon>Spermatophyta</taxon>
        <taxon>Magnoliopsida</taxon>
        <taxon>eudicotyledons</taxon>
        <taxon>Gunneridae</taxon>
        <taxon>Pentapetalae</taxon>
        <taxon>rosids</taxon>
        <taxon>fabids</taxon>
        <taxon>Fabales</taxon>
        <taxon>Fabaceae</taxon>
        <taxon>Papilionoideae</taxon>
        <taxon>50 kb inversion clade</taxon>
        <taxon>NPAAA clade</taxon>
        <taxon>Hologalegina</taxon>
        <taxon>IRL clade</taxon>
        <taxon>Trifolieae</taxon>
        <taxon>Trifolium</taxon>
    </lineage>
</organism>
<proteinExistence type="predicted"/>
<keyword evidence="2" id="KW-1185">Reference proteome</keyword>
<name>A0A392MQQ0_9FABA</name>
<dbReference type="AlphaFoldDB" id="A0A392MQQ0"/>
<evidence type="ECO:0000313" key="1">
    <source>
        <dbReference type="EMBL" id="MCH89827.1"/>
    </source>
</evidence>
<comment type="caution">
    <text evidence="1">The sequence shown here is derived from an EMBL/GenBank/DDBJ whole genome shotgun (WGS) entry which is preliminary data.</text>
</comment>
<accession>A0A392MQQ0</accession>
<sequence>MSTFSGSSSAIEIIAYLASMSTNSHTLSSHTLHPCQPMPVCHLNNFMPRTPCLTMIASTLPSNFSSITPLQHLHNITLLRIVISHQTKSSDTICWRVRGSSGETMGSILQNHKRGRHNIEFPHPIVDRIPGSTPALPPSRATALIPLFGNNSAEEEK</sequence>